<sequence length="95" mass="9709">MEAPPHAAFGPGAALSRAKHPAGPNEGPAADTKTGTPGASAPGRLSSDPYQRRRPEADVCGCFEDSLWDGRRAAVPHEASTSVFYGRTGSSGSSV</sequence>
<evidence type="ECO:0000256" key="1">
    <source>
        <dbReference type="SAM" id="MobiDB-lite"/>
    </source>
</evidence>
<feature type="compositionally biased region" description="Polar residues" evidence="1">
    <location>
        <begin position="79"/>
        <end position="95"/>
    </location>
</feature>
<feature type="non-terminal residue" evidence="2">
    <location>
        <position position="95"/>
    </location>
</feature>
<proteinExistence type="predicted"/>
<dbReference type="EMBL" id="AFBQ01000146">
    <property type="protein sequence ID" value="EHY31550.1"/>
    <property type="molecule type" value="Genomic_DNA"/>
</dbReference>
<feature type="compositionally biased region" description="Low complexity" evidence="1">
    <location>
        <begin position="1"/>
        <end position="14"/>
    </location>
</feature>
<dbReference type="AlphaFoldDB" id="H3KEB6"/>
<evidence type="ECO:0000313" key="2">
    <source>
        <dbReference type="EMBL" id="EHY31550.1"/>
    </source>
</evidence>
<protein>
    <submittedName>
        <fullName evidence="2">Uncharacterized protein</fullName>
    </submittedName>
</protein>
<dbReference type="HOGENOM" id="CLU_2518118_0_0_4"/>
<gene>
    <name evidence="2" type="ORF">HMPREF9440_01079</name>
</gene>
<name>H3KEB6_9BURK</name>
<keyword evidence="3" id="KW-1185">Reference proteome</keyword>
<comment type="caution">
    <text evidence="2">The sequence shown here is derived from an EMBL/GenBank/DDBJ whole genome shotgun (WGS) entry which is preliminary data.</text>
</comment>
<evidence type="ECO:0000313" key="3">
    <source>
        <dbReference type="Proteomes" id="UP000004956"/>
    </source>
</evidence>
<accession>H3KEB6</accession>
<organism evidence="2 3">
    <name type="scientific">Sutterella parvirubra YIT 11816</name>
    <dbReference type="NCBI Taxonomy" id="762967"/>
    <lineage>
        <taxon>Bacteria</taxon>
        <taxon>Pseudomonadati</taxon>
        <taxon>Pseudomonadota</taxon>
        <taxon>Betaproteobacteria</taxon>
        <taxon>Burkholderiales</taxon>
        <taxon>Sutterellaceae</taxon>
        <taxon>Sutterella</taxon>
    </lineage>
</organism>
<feature type="region of interest" description="Disordered" evidence="1">
    <location>
        <begin position="74"/>
        <end position="95"/>
    </location>
</feature>
<reference evidence="2 3" key="1">
    <citation type="submission" date="2011-11" db="EMBL/GenBank/DDBJ databases">
        <authorList>
            <person name="Weinstock G."/>
            <person name="Sodergren E."/>
            <person name="Clifton S."/>
            <person name="Fulton L."/>
            <person name="Fulton B."/>
            <person name="Courtney L."/>
            <person name="Fronick C."/>
            <person name="Harrison M."/>
            <person name="Strong C."/>
            <person name="Farmer C."/>
            <person name="Delahaunty K."/>
            <person name="Markovic C."/>
            <person name="Hall O."/>
            <person name="Minx P."/>
            <person name="Tomlinson C."/>
            <person name="Mitreva M."/>
            <person name="Hou S."/>
            <person name="Chen J."/>
            <person name="Wollam A."/>
            <person name="Pepin K.H."/>
            <person name="Johnson M."/>
            <person name="Bhonagiri V."/>
            <person name="Zhang X."/>
            <person name="Suruliraj S."/>
            <person name="Warren W."/>
            <person name="Chinwalla A."/>
            <person name="Mardis E.R."/>
            <person name="Wilson R.K."/>
        </authorList>
    </citation>
    <scope>NUCLEOTIDE SEQUENCE [LARGE SCALE GENOMIC DNA]</scope>
    <source>
        <strain evidence="2 3">YIT 11816</strain>
    </source>
</reference>
<feature type="region of interest" description="Disordered" evidence="1">
    <location>
        <begin position="1"/>
        <end position="55"/>
    </location>
</feature>
<dbReference type="Proteomes" id="UP000004956">
    <property type="component" value="Unassembled WGS sequence"/>
</dbReference>